<keyword evidence="6" id="KW-0106">Calcium</keyword>
<protein>
    <submittedName>
        <fullName evidence="9">Sulfatase</fullName>
    </submittedName>
</protein>
<dbReference type="PROSITE" id="PS00149">
    <property type="entry name" value="SULFATASE_2"/>
    <property type="match status" value="1"/>
</dbReference>
<comment type="cofactor">
    <cofactor evidence="1">
        <name>Ca(2+)</name>
        <dbReference type="ChEBI" id="CHEBI:29108"/>
    </cofactor>
</comment>
<keyword evidence="5" id="KW-0378">Hydrolase</keyword>
<evidence type="ECO:0000256" key="6">
    <source>
        <dbReference type="ARBA" id="ARBA00022837"/>
    </source>
</evidence>
<comment type="similarity">
    <text evidence="2">Belongs to the sulfatase family.</text>
</comment>
<evidence type="ECO:0000256" key="5">
    <source>
        <dbReference type="ARBA" id="ARBA00022801"/>
    </source>
</evidence>
<dbReference type="InterPro" id="IPR035874">
    <property type="entry name" value="IDS"/>
</dbReference>
<feature type="signal peptide" evidence="7">
    <location>
        <begin position="1"/>
        <end position="23"/>
    </location>
</feature>
<proteinExistence type="inferred from homology"/>
<dbReference type="CDD" id="cd16030">
    <property type="entry name" value="iduronate-2-sulfatase"/>
    <property type="match status" value="1"/>
</dbReference>
<sequence length="522" mass="59637">MLKRVAYLSMILTFSVFCTFSCADEKKELTASKSTSPRPNILFIPVDDLRPELGAYGNTSIKTPNIDALAKDGVVFTRAYCQQAVCNPSRASLLTGLRPDAIQVWDLATKFRNNVPDVVTLPQYFKQNGYTTIGIGKTFHNDIPDYLSWTERLHLKGFPYDPDAVYADDVNLKLLEAKKQEIIAQGKNRIDPLGEWYLKANATEGPDVEDDAYYDGAQTTYAIKRLQKLAATKEPFFLSVGYYKPHLPFNAPKKYWDLYDRDSIPLATNQYPPIDSPDFTVHGDQELRNYDDSHDLPLSSEKPWSEDKQREVKHGYYASVSYTDAQIGKLIDELKRLDLMDNTIIVLWGDHGYKLGEHNSWSKMSNYDIDAHVPMIMSGAKIKAKGRKTNALTELVDIYPSLCEMAGLAIPENLQGTSFVPLLENPNAKWKEAAYSQYLLGRFGTAETRKKERMGYSVRTDKYRYIEWYDWDKDLKKRGDYIASELFDHDTDPQENQNLANIQDNSNTIKELSKLLDKNFKH</sequence>
<name>A0ABV5F5T6_9FLAO</name>
<dbReference type="EMBL" id="JBHMEZ010000032">
    <property type="protein sequence ID" value="MFB9054805.1"/>
    <property type="molecule type" value="Genomic_DNA"/>
</dbReference>
<keyword evidence="10" id="KW-1185">Reference proteome</keyword>
<comment type="caution">
    <text evidence="9">The sequence shown here is derived from an EMBL/GenBank/DDBJ whole genome shotgun (WGS) entry which is preliminary data.</text>
</comment>
<keyword evidence="4 7" id="KW-0732">Signal</keyword>
<evidence type="ECO:0000313" key="10">
    <source>
        <dbReference type="Proteomes" id="UP001589605"/>
    </source>
</evidence>
<evidence type="ECO:0000256" key="4">
    <source>
        <dbReference type="ARBA" id="ARBA00022729"/>
    </source>
</evidence>
<evidence type="ECO:0000256" key="3">
    <source>
        <dbReference type="ARBA" id="ARBA00022723"/>
    </source>
</evidence>
<dbReference type="InterPro" id="IPR017850">
    <property type="entry name" value="Alkaline_phosphatase_core_sf"/>
</dbReference>
<organism evidence="9 10">
    <name type="scientific">Formosa undariae</name>
    <dbReference type="NCBI Taxonomy" id="1325436"/>
    <lineage>
        <taxon>Bacteria</taxon>
        <taxon>Pseudomonadati</taxon>
        <taxon>Bacteroidota</taxon>
        <taxon>Flavobacteriia</taxon>
        <taxon>Flavobacteriales</taxon>
        <taxon>Flavobacteriaceae</taxon>
        <taxon>Formosa</taxon>
    </lineage>
</organism>
<dbReference type="Proteomes" id="UP001589605">
    <property type="component" value="Unassembled WGS sequence"/>
</dbReference>
<dbReference type="Pfam" id="PF00884">
    <property type="entry name" value="Sulfatase"/>
    <property type="match status" value="1"/>
</dbReference>
<dbReference type="InterPro" id="IPR000917">
    <property type="entry name" value="Sulfatase_N"/>
</dbReference>
<dbReference type="Gene3D" id="3.40.720.10">
    <property type="entry name" value="Alkaline Phosphatase, subunit A"/>
    <property type="match status" value="1"/>
</dbReference>
<feature type="chain" id="PRO_5046948229" evidence="7">
    <location>
        <begin position="24"/>
        <end position="522"/>
    </location>
</feature>
<evidence type="ECO:0000256" key="1">
    <source>
        <dbReference type="ARBA" id="ARBA00001913"/>
    </source>
</evidence>
<accession>A0ABV5F5T6</accession>
<evidence type="ECO:0000256" key="2">
    <source>
        <dbReference type="ARBA" id="ARBA00008779"/>
    </source>
</evidence>
<dbReference type="SUPFAM" id="SSF53649">
    <property type="entry name" value="Alkaline phosphatase-like"/>
    <property type="match status" value="1"/>
</dbReference>
<evidence type="ECO:0000313" key="9">
    <source>
        <dbReference type="EMBL" id="MFB9054805.1"/>
    </source>
</evidence>
<evidence type="ECO:0000256" key="7">
    <source>
        <dbReference type="SAM" id="SignalP"/>
    </source>
</evidence>
<dbReference type="PANTHER" id="PTHR45953">
    <property type="entry name" value="IDURONATE 2-SULFATASE"/>
    <property type="match status" value="1"/>
</dbReference>
<reference evidence="9 10" key="1">
    <citation type="submission" date="2024-09" db="EMBL/GenBank/DDBJ databases">
        <authorList>
            <person name="Sun Q."/>
            <person name="Mori K."/>
        </authorList>
    </citation>
    <scope>NUCLEOTIDE SEQUENCE [LARGE SCALE GENOMIC DNA]</scope>
    <source>
        <strain evidence="9 10">CECT 8286</strain>
    </source>
</reference>
<dbReference type="PANTHER" id="PTHR45953:SF1">
    <property type="entry name" value="IDURONATE 2-SULFATASE"/>
    <property type="match status" value="1"/>
</dbReference>
<dbReference type="RefSeq" id="WP_382384443.1">
    <property type="nucleotide sequence ID" value="NZ_JBHMEZ010000032.1"/>
</dbReference>
<dbReference type="InterPro" id="IPR024607">
    <property type="entry name" value="Sulfatase_CS"/>
</dbReference>
<evidence type="ECO:0000259" key="8">
    <source>
        <dbReference type="Pfam" id="PF00884"/>
    </source>
</evidence>
<feature type="domain" description="Sulfatase N-terminal" evidence="8">
    <location>
        <begin position="39"/>
        <end position="407"/>
    </location>
</feature>
<keyword evidence="3" id="KW-0479">Metal-binding</keyword>
<gene>
    <name evidence="9" type="ORF">ACFFVB_17070</name>
</gene>